<dbReference type="Pfam" id="PF11755">
    <property type="entry name" value="DUF3311"/>
    <property type="match status" value="1"/>
</dbReference>
<dbReference type="Proteomes" id="UP000283805">
    <property type="component" value="Unassembled WGS sequence"/>
</dbReference>
<keyword evidence="3" id="KW-1185">Reference proteome</keyword>
<dbReference type="AlphaFoldDB" id="A0A419WSB6"/>
<dbReference type="OrthoDB" id="295408at2157"/>
<name>A0A419WSB6_9EURY</name>
<organism evidence="2 3">
    <name type="scientific">Halopiger aswanensis</name>
    <dbReference type="NCBI Taxonomy" id="148449"/>
    <lineage>
        <taxon>Archaea</taxon>
        <taxon>Methanobacteriati</taxon>
        <taxon>Methanobacteriota</taxon>
        <taxon>Stenosarchaea group</taxon>
        <taxon>Halobacteria</taxon>
        <taxon>Halobacteriales</taxon>
        <taxon>Natrialbaceae</taxon>
        <taxon>Halopiger</taxon>
    </lineage>
</organism>
<proteinExistence type="predicted"/>
<dbReference type="RefSeq" id="WP_120243737.1">
    <property type="nucleotide sequence ID" value="NZ_RAPO01000001.1"/>
</dbReference>
<reference evidence="2 3" key="1">
    <citation type="submission" date="2018-09" db="EMBL/GenBank/DDBJ databases">
        <title>Genomic Encyclopedia of Archaeal and Bacterial Type Strains, Phase II (KMG-II): from individual species to whole genera.</title>
        <authorList>
            <person name="Goeker M."/>
        </authorList>
    </citation>
    <scope>NUCLEOTIDE SEQUENCE [LARGE SCALE GENOMIC DNA]</scope>
    <source>
        <strain evidence="2 3">DSM 13151</strain>
    </source>
</reference>
<evidence type="ECO:0000256" key="1">
    <source>
        <dbReference type="SAM" id="Phobius"/>
    </source>
</evidence>
<evidence type="ECO:0000313" key="2">
    <source>
        <dbReference type="EMBL" id="RKD98298.1"/>
    </source>
</evidence>
<keyword evidence="1" id="KW-0812">Transmembrane</keyword>
<dbReference type="EMBL" id="RAPO01000001">
    <property type="protein sequence ID" value="RKD98298.1"/>
    <property type="molecule type" value="Genomic_DNA"/>
</dbReference>
<comment type="caution">
    <text evidence="2">The sequence shown here is derived from an EMBL/GenBank/DDBJ whole genome shotgun (WGS) entry which is preliminary data.</text>
</comment>
<sequence>MRRLELGGWIVVGVVLCALAIPWFLWGNDATVAGLPLWLWWHVGWMGLASLVFWYFAQRAWGLGIEPRSVERDAEPNDARSPSGGDAP</sequence>
<gene>
    <name evidence="2" type="ORF">ATJ93_1304</name>
</gene>
<accession>A0A419WSB6</accession>
<evidence type="ECO:0000313" key="3">
    <source>
        <dbReference type="Proteomes" id="UP000283805"/>
    </source>
</evidence>
<keyword evidence="1" id="KW-1133">Transmembrane helix</keyword>
<feature type="transmembrane region" description="Helical" evidence="1">
    <location>
        <begin position="7"/>
        <end position="26"/>
    </location>
</feature>
<feature type="transmembrane region" description="Helical" evidence="1">
    <location>
        <begin position="38"/>
        <end position="57"/>
    </location>
</feature>
<dbReference type="InterPro" id="IPR021741">
    <property type="entry name" value="DUF3311"/>
</dbReference>
<protein>
    <submittedName>
        <fullName evidence="2">Uncharacterized protein DUF3311</fullName>
    </submittedName>
</protein>
<keyword evidence="1" id="KW-0472">Membrane</keyword>